<protein>
    <submittedName>
        <fullName evidence="2">Uncharacterized protein</fullName>
    </submittedName>
</protein>
<dbReference type="Proteomes" id="UP000011083">
    <property type="component" value="Unassembled WGS sequence"/>
</dbReference>
<sequence>MGLAASKQDYPSYLRALVEREIAPDDDQFWDAFWSMPGSVEDIFNSVKPDDVRHMKQQHPRNLAILLNKVVKRMRQVVGSGSKNTASDYKAALNCVRLVTRLLPFITEDQSDDFLEAVFWRSELPVTAAAPAPAENSTSADAAAAEAPAESSAAQPQSGDNQPTTDAVAAVEPAATSQSPTYEPAAGVLADALLFKGEDPTDPLAIRLLNAIVNLLFYPNFTVSPLNQVPAESAETFPLEHVWEPGVGVQDTLPTAAHMHSNRTEVLRCFLVLFSEALYRTPEETGKYVNKWLDIVACNTSYHSLAIFYSLLNTALSYDPVGWGMPYNHVIFTDSREGLADTSLQVLAVLLNHEPSTLIMRPGGARNIFVEYLKTVDQVREYEWIYEAMHQLLSNPIRAHNTYLPNSTKQVSCHQEVLMLFWKLIQENQGFFRWLLTKGDVTKVLDPILHYLHEGRKDITQRGLILLGTFALLHLSSKREFGVQLNKPFVRRVTIDLPTFTGNYADYLIL</sequence>
<feature type="non-terminal residue" evidence="2">
    <location>
        <position position="510"/>
    </location>
</feature>
<organism evidence="2 3">
    <name type="scientific">Acanthamoeba castellanii (strain ATCC 30010 / Neff)</name>
    <dbReference type="NCBI Taxonomy" id="1257118"/>
    <lineage>
        <taxon>Eukaryota</taxon>
        <taxon>Amoebozoa</taxon>
        <taxon>Discosea</taxon>
        <taxon>Longamoebia</taxon>
        <taxon>Centramoebida</taxon>
        <taxon>Acanthamoebidae</taxon>
        <taxon>Acanthamoeba</taxon>
    </lineage>
</organism>
<dbReference type="GO" id="GO:0005797">
    <property type="term" value="C:Golgi medial cisterna"/>
    <property type="evidence" value="ECO:0007669"/>
    <property type="project" value="TreeGrafter"/>
</dbReference>
<dbReference type="Pfam" id="PF12722">
    <property type="entry name" value="Hid1"/>
    <property type="match status" value="1"/>
</dbReference>
<evidence type="ECO:0000313" key="2">
    <source>
        <dbReference type="EMBL" id="ELR12485.1"/>
    </source>
</evidence>
<dbReference type="OrthoDB" id="432953at2759"/>
<dbReference type="GO" id="GO:0016020">
    <property type="term" value="C:membrane"/>
    <property type="evidence" value="ECO:0007669"/>
    <property type="project" value="TreeGrafter"/>
</dbReference>
<feature type="region of interest" description="Disordered" evidence="1">
    <location>
        <begin position="130"/>
        <end position="168"/>
    </location>
</feature>
<dbReference type="RefSeq" id="XP_004334498.1">
    <property type="nucleotide sequence ID" value="XM_004334450.1"/>
</dbReference>
<evidence type="ECO:0000313" key="3">
    <source>
        <dbReference type="Proteomes" id="UP000011083"/>
    </source>
</evidence>
<dbReference type="InterPro" id="IPR026705">
    <property type="entry name" value="Hid-1/Ecm30"/>
</dbReference>
<dbReference type="EMBL" id="KB008114">
    <property type="protein sequence ID" value="ELR12485.1"/>
    <property type="molecule type" value="Genomic_DNA"/>
</dbReference>
<evidence type="ECO:0000256" key="1">
    <source>
        <dbReference type="SAM" id="MobiDB-lite"/>
    </source>
</evidence>
<keyword evidence="3" id="KW-1185">Reference proteome</keyword>
<gene>
    <name evidence="2" type="ORF">ACA1_330890</name>
</gene>
<accession>L8GHB9</accession>
<dbReference type="GeneID" id="14912976"/>
<proteinExistence type="predicted"/>
<dbReference type="PANTHER" id="PTHR21575">
    <property type="entry name" value="PROTEIN HID1"/>
    <property type="match status" value="1"/>
</dbReference>
<feature type="compositionally biased region" description="Low complexity" evidence="1">
    <location>
        <begin position="132"/>
        <end position="158"/>
    </location>
</feature>
<dbReference type="AlphaFoldDB" id="L8GHB9"/>
<dbReference type="VEuPathDB" id="AmoebaDB:ACA1_330890"/>
<dbReference type="KEGG" id="acan:ACA1_330890"/>
<name>L8GHB9_ACACF</name>
<dbReference type="GO" id="GO:0000138">
    <property type="term" value="C:Golgi trans cisterna"/>
    <property type="evidence" value="ECO:0007669"/>
    <property type="project" value="TreeGrafter"/>
</dbReference>
<dbReference type="OMA" id="REYEWIY"/>
<dbReference type="STRING" id="1257118.L8GHB9"/>
<dbReference type="PANTHER" id="PTHR21575:SF12">
    <property type="entry name" value="PROTEIN HID1"/>
    <property type="match status" value="1"/>
</dbReference>
<reference evidence="2 3" key="1">
    <citation type="journal article" date="2013" name="Genome Biol.">
        <title>Genome of Acanthamoeba castellanii highlights extensive lateral gene transfer and early evolution of tyrosine kinase signaling.</title>
        <authorList>
            <person name="Clarke M."/>
            <person name="Lohan A.J."/>
            <person name="Liu B."/>
            <person name="Lagkouvardos I."/>
            <person name="Roy S."/>
            <person name="Zafar N."/>
            <person name="Bertelli C."/>
            <person name="Schilde C."/>
            <person name="Kianianmomeni A."/>
            <person name="Burglin T.R."/>
            <person name="Frech C."/>
            <person name="Turcotte B."/>
            <person name="Kopec K.O."/>
            <person name="Synnott J.M."/>
            <person name="Choo C."/>
            <person name="Paponov I."/>
            <person name="Finkler A."/>
            <person name="Soon Heng Tan C."/>
            <person name="Hutchins A.P."/>
            <person name="Weinmeier T."/>
            <person name="Rattei T."/>
            <person name="Chu J.S."/>
            <person name="Gimenez G."/>
            <person name="Irimia M."/>
            <person name="Rigden D.J."/>
            <person name="Fitzpatrick D.A."/>
            <person name="Lorenzo-Morales J."/>
            <person name="Bateman A."/>
            <person name="Chiu C.H."/>
            <person name="Tang P."/>
            <person name="Hegemann P."/>
            <person name="Fromm H."/>
            <person name="Raoult D."/>
            <person name="Greub G."/>
            <person name="Miranda-Saavedra D."/>
            <person name="Chen N."/>
            <person name="Nash P."/>
            <person name="Ginger M.L."/>
            <person name="Horn M."/>
            <person name="Schaap P."/>
            <person name="Caler L."/>
            <person name="Loftus B."/>
        </authorList>
    </citation>
    <scope>NUCLEOTIDE SEQUENCE [LARGE SCALE GENOMIC DNA]</scope>
    <source>
        <strain evidence="2 3">Neff</strain>
    </source>
</reference>